<dbReference type="AlphaFoldDB" id="A0A0H5QFG3"/>
<feature type="region of interest" description="Disordered" evidence="1">
    <location>
        <begin position="31"/>
        <end position="52"/>
    </location>
</feature>
<feature type="transmembrane region" description="Helical" evidence="2">
    <location>
        <begin position="199"/>
        <end position="218"/>
    </location>
</feature>
<sequence>MEDDILGPTSTIREQLEDDVLVVEIATDRPSYSEAGSNAVDYPPSSTDQLQSEPGALLRGNAKPKAKLFFTVSQVGPGHTYSYEQNAIALIRLMRISLLIPNENASFWHFQLRRLFSLILIVIALSTLIEMTLFSVPNHAVSSIYLFMAIHCSSVYVAFMTSGRHHNLVESVFTNSVQSQHQQLILEGFLNLAIRLGKVFFSIYTISIVLLLWTPIPLVHDVIIDATMGFQYLTLRAVLTMVWILASPAIIFPPIILLSFNKVCQSRYSILHTQISIQDTACDYYNTIAVIGESINAAIVKTNKTVCALTLSIFCPTCCCVLVLAQQVQFGEYSMKMRVGLSLVAALLLVYIGLIAISIARVNAFDAQTQVLASRLQVGNRPDHKIDLLLLQQRLHRSGEQIRIGNSFAITWTLIGHVISVSISAYVLLWEITKKQV</sequence>
<keyword evidence="2" id="KW-0472">Membrane</keyword>
<evidence type="ECO:0000256" key="1">
    <source>
        <dbReference type="SAM" id="MobiDB-lite"/>
    </source>
</evidence>
<accession>A0A0H5QFG3</accession>
<feature type="transmembrane region" description="Helical" evidence="2">
    <location>
        <begin position="238"/>
        <end position="260"/>
    </location>
</feature>
<feature type="transmembrane region" description="Helical" evidence="2">
    <location>
        <begin position="140"/>
        <end position="159"/>
    </location>
</feature>
<protein>
    <submittedName>
        <fullName evidence="3">Uncharacterized protein</fullName>
    </submittedName>
</protein>
<feature type="transmembrane region" description="Helical" evidence="2">
    <location>
        <begin position="115"/>
        <end position="134"/>
    </location>
</feature>
<keyword evidence="2" id="KW-1133">Transmembrane helix</keyword>
<feature type="transmembrane region" description="Helical" evidence="2">
    <location>
        <begin position="339"/>
        <end position="360"/>
    </location>
</feature>
<dbReference type="EMBL" id="HACM01000253">
    <property type="protein sequence ID" value="CRZ00695.1"/>
    <property type="molecule type" value="Transcribed_RNA"/>
</dbReference>
<proteinExistence type="predicted"/>
<reference evidence="3" key="1">
    <citation type="submission" date="2015-04" db="EMBL/GenBank/DDBJ databases">
        <title>The genome sequence of the plant pathogenic Rhizarian Plasmodiophora brassicae reveals insights in its biotrophic life cycle and the origin of chitin synthesis.</title>
        <authorList>
            <person name="Schwelm A."/>
            <person name="Fogelqvist J."/>
            <person name="Knaust A."/>
            <person name="Julke S."/>
            <person name="Lilja T."/>
            <person name="Dhandapani V."/>
            <person name="Bonilla-Rosso G."/>
            <person name="Karlsson M."/>
            <person name="Shevchenko A."/>
            <person name="Choi S.R."/>
            <person name="Kim H.G."/>
            <person name="Park J.Y."/>
            <person name="Lim Y.P."/>
            <person name="Ludwig-Muller J."/>
            <person name="Dixelius C."/>
        </authorList>
    </citation>
    <scope>NUCLEOTIDE SEQUENCE</scope>
    <source>
        <tissue evidence="3">Potato root galls</tissue>
    </source>
</reference>
<evidence type="ECO:0000256" key="2">
    <source>
        <dbReference type="SAM" id="Phobius"/>
    </source>
</evidence>
<name>A0A0H5QFG3_9EUKA</name>
<feature type="transmembrane region" description="Helical" evidence="2">
    <location>
        <begin position="409"/>
        <end position="429"/>
    </location>
</feature>
<organism evidence="3">
    <name type="scientific">Spongospora subterranea</name>
    <dbReference type="NCBI Taxonomy" id="70186"/>
    <lineage>
        <taxon>Eukaryota</taxon>
        <taxon>Sar</taxon>
        <taxon>Rhizaria</taxon>
        <taxon>Endomyxa</taxon>
        <taxon>Phytomyxea</taxon>
        <taxon>Plasmodiophorida</taxon>
        <taxon>Plasmodiophoridae</taxon>
        <taxon>Spongospora</taxon>
    </lineage>
</organism>
<keyword evidence="2" id="KW-0812">Transmembrane</keyword>
<evidence type="ECO:0000313" key="3">
    <source>
        <dbReference type="EMBL" id="CRZ00695.1"/>
    </source>
</evidence>